<reference evidence="3 4" key="1">
    <citation type="journal article" date="2023" name="Virus Evol.">
        <title>Computational host range prediction-The good, the bad, and the ugly.</title>
        <authorList>
            <person name="Howell A.A."/>
            <person name="Versoza C.J."/>
            <person name="Pfeifer S.P."/>
        </authorList>
    </citation>
    <scope>NUCLEOTIDE SEQUENCE [LARGE SCALE GENOMIC DNA]</scope>
    <source>
        <strain evidence="3 4">1610/1b</strain>
    </source>
</reference>
<sequence length="507" mass="53483">MNTSILRALSAWADRRGDLLAVACRDTQLTWRELDSAATRAALELARQHGVGRGDRVAVLGRPTTEWVVTALGVLKLGAVICPLNERSGPVDLAHAVAQTEPTVIVASAALASGVTDLGVPITDLDRLGRGEPSSEDLAIAAVDGADPVAILSTSGSTGAPKGVVFTHESLASSFFEWCLSEPTFLHARALSVSSMAFGAGLLNGFLGPLVLGGSIIYLPDWDPAVALALIRDHRVNHLGATTVFYEQMADHPDFDGADLSSLTIAFTGGNPVTDDLIRRWGAKGIGLRQAYGLTESQSHATIPTVADAMVHPDSVGIGGVLNEFHICHDDGTVCGPDQPGEIVISGPGMAAGYWRDPDLTATTFGGGRLRTGDIGVRDTDGRIRVIGRTKDIIISGGINIYAAELERAIAELPEVAEIAVIGVSDSEFGETPAALIRVADGAELTAAAVVQHCRDRLSPYKAPRYVEFLDRPLPRTAGMKIRKGDLRTEFADLPMRGTRIGTVPSR</sequence>
<dbReference type="SUPFAM" id="SSF56801">
    <property type="entry name" value="Acetyl-CoA synthetase-like"/>
    <property type="match status" value="1"/>
</dbReference>
<gene>
    <name evidence="3" type="ORF">RVF87_03190</name>
</gene>
<dbReference type="RefSeq" id="WP_066167032.1">
    <property type="nucleotide sequence ID" value="NZ_CP136137.1"/>
</dbReference>
<dbReference type="InterPro" id="IPR042099">
    <property type="entry name" value="ANL_N_sf"/>
</dbReference>
<dbReference type="InterPro" id="IPR045851">
    <property type="entry name" value="AMP-bd_C_sf"/>
</dbReference>
<proteinExistence type="predicted"/>
<dbReference type="PANTHER" id="PTHR43767">
    <property type="entry name" value="LONG-CHAIN-FATTY-ACID--COA LIGASE"/>
    <property type="match status" value="1"/>
</dbReference>
<evidence type="ECO:0000313" key="4">
    <source>
        <dbReference type="Proteomes" id="UP001479933"/>
    </source>
</evidence>
<dbReference type="Pfam" id="PF00501">
    <property type="entry name" value="AMP-binding"/>
    <property type="match status" value="1"/>
</dbReference>
<feature type="domain" description="AMP-dependent synthetase/ligase" evidence="1">
    <location>
        <begin position="11"/>
        <end position="355"/>
    </location>
</feature>
<evidence type="ECO:0000259" key="2">
    <source>
        <dbReference type="Pfam" id="PF13193"/>
    </source>
</evidence>
<dbReference type="InterPro" id="IPR025110">
    <property type="entry name" value="AMP-bd_C"/>
</dbReference>
<dbReference type="PANTHER" id="PTHR43767:SF1">
    <property type="entry name" value="NONRIBOSOMAL PEPTIDE SYNTHASE PES1 (EUROFUNG)-RELATED"/>
    <property type="match status" value="1"/>
</dbReference>
<name>A0ABZ2U460_9ACTN</name>
<dbReference type="Pfam" id="PF13193">
    <property type="entry name" value="AMP-binding_C"/>
    <property type="match status" value="1"/>
</dbReference>
<dbReference type="InterPro" id="IPR050237">
    <property type="entry name" value="ATP-dep_AMP-bd_enzyme"/>
</dbReference>
<evidence type="ECO:0000313" key="3">
    <source>
        <dbReference type="EMBL" id="WYY08101.1"/>
    </source>
</evidence>
<keyword evidence="4" id="KW-1185">Reference proteome</keyword>
<dbReference type="EMBL" id="CP136137">
    <property type="protein sequence ID" value="WYY08101.1"/>
    <property type="molecule type" value="Genomic_DNA"/>
</dbReference>
<dbReference type="InterPro" id="IPR000873">
    <property type="entry name" value="AMP-dep_synth/lig_dom"/>
</dbReference>
<organism evidence="3 4">
    <name type="scientific">Gordonia hydrophobica</name>
    <dbReference type="NCBI Taxonomy" id="40516"/>
    <lineage>
        <taxon>Bacteria</taxon>
        <taxon>Bacillati</taxon>
        <taxon>Actinomycetota</taxon>
        <taxon>Actinomycetes</taxon>
        <taxon>Mycobacteriales</taxon>
        <taxon>Gordoniaceae</taxon>
        <taxon>Gordonia</taxon>
    </lineage>
</organism>
<dbReference type="Gene3D" id="3.40.50.12780">
    <property type="entry name" value="N-terminal domain of ligase-like"/>
    <property type="match status" value="1"/>
</dbReference>
<dbReference type="Gene3D" id="3.30.300.30">
    <property type="match status" value="1"/>
</dbReference>
<feature type="domain" description="AMP-binding enzyme C-terminal" evidence="2">
    <location>
        <begin position="405"/>
        <end position="478"/>
    </location>
</feature>
<protein>
    <submittedName>
        <fullName evidence="3">Class I adenylate-forming enzyme family protein</fullName>
    </submittedName>
</protein>
<dbReference type="Proteomes" id="UP001479933">
    <property type="component" value="Chromosome"/>
</dbReference>
<accession>A0ABZ2U460</accession>
<evidence type="ECO:0000259" key="1">
    <source>
        <dbReference type="Pfam" id="PF00501"/>
    </source>
</evidence>